<proteinExistence type="predicted"/>
<evidence type="ECO:0000313" key="3">
    <source>
        <dbReference type="EMBL" id="QDV38768.1"/>
    </source>
</evidence>
<accession>A0A518HD31</accession>
<dbReference type="Proteomes" id="UP000317835">
    <property type="component" value="Chromosome"/>
</dbReference>
<name>A0A518HD31_9BACT</name>
<feature type="region of interest" description="Disordered" evidence="1">
    <location>
        <begin position="147"/>
        <end position="184"/>
    </location>
</feature>
<feature type="compositionally biased region" description="Basic and acidic residues" evidence="1">
    <location>
        <begin position="1"/>
        <end position="10"/>
    </location>
</feature>
<dbReference type="AlphaFoldDB" id="A0A518HD31"/>
<protein>
    <submittedName>
        <fullName evidence="3">Uncharacterized protein</fullName>
    </submittedName>
</protein>
<sequence length="184" mass="19230">MPDRDDRPGPDEPLTPLEARLLGWRPSPGGLDRDRMLFEAGRSGALAEARGRFWRGATAGLVLASIGLVVALIDARVDQGALRDELAAMKARGGVFDASVEPSWGTSSTPDPREIAAEPVAPPPIEPVALDASSYLAMTRRLVSLDGTLADRPDDPAPIGEPTGAGSASPTPLRAFGRGGPFDL</sequence>
<dbReference type="EMBL" id="CP036426">
    <property type="protein sequence ID" value="QDV38768.1"/>
    <property type="molecule type" value="Genomic_DNA"/>
</dbReference>
<organism evidence="3 4">
    <name type="scientific">Tautonia plasticadhaerens</name>
    <dbReference type="NCBI Taxonomy" id="2527974"/>
    <lineage>
        <taxon>Bacteria</taxon>
        <taxon>Pseudomonadati</taxon>
        <taxon>Planctomycetota</taxon>
        <taxon>Planctomycetia</taxon>
        <taxon>Isosphaerales</taxon>
        <taxon>Isosphaeraceae</taxon>
        <taxon>Tautonia</taxon>
    </lineage>
</organism>
<keyword evidence="2" id="KW-1133">Transmembrane helix</keyword>
<evidence type="ECO:0000313" key="4">
    <source>
        <dbReference type="Proteomes" id="UP000317835"/>
    </source>
</evidence>
<dbReference type="OrthoDB" id="9988849at2"/>
<keyword evidence="4" id="KW-1185">Reference proteome</keyword>
<dbReference type="RefSeq" id="WP_145277530.1">
    <property type="nucleotide sequence ID" value="NZ_CP036426.1"/>
</dbReference>
<feature type="transmembrane region" description="Helical" evidence="2">
    <location>
        <begin position="53"/>
        <end position="73"/>
    </location>
</feature>
<dbReference type="KEGG" id="tpla:ElP_67250"/>
<reference evidence="3 4" key="1">
    <citation type="submission" date="2019-02" db="EMBL/GenBank/DDBJ databases">
        <title>Deep-cultivation of Planctomycetes and their phenomic and genomic characterization uncovers novel biology.</title>
        <authorList>
            <person name="Wiegand S."/>
            <person name="Jogler M."/>
            <person name="Boedeker C."/>
            <person name="Pinto D."/>
            <person name="Vollmers J."/>
            <person name="Rivas-Marin E."/>
            <person name="Kohn T."/>
            <person name="Peeters S.H."/>
            <person name="Heuer A."/>
            <person name="Rast P."/>
            <person name="Oberbeckmann S."/>
            <person name="Bunk B."/>
            <person name="Jeske O."/>
            <person name="Meyerdierks A."/>
            <person name="Storesund J.E."/>
            <person name="Kallscheuer N."/>
            <person name="Luecker S."/>
            <person name="Lage O.M."/>
            <person name="Pohl T."/>
            <person name="Merkel B.J."/>
            <person name="Hornburger P."/>
            <person name="Mueller R.-W."/>
            <person name="Bruemmer F."/>
            <person name="Labrenz M."/>
            <person name="Spormann A.M."/>
            <person name="Op den Camp H."/>
            <person name="Overmann J."/>
            <person name="Amann R."/>
            <person name="Jetten M.S.M."/>
            <person name="Mascher T."/>
            <person name="Medema M.H."/>
            <person name="Devos D.P."/>
            <person name="Kaster A.-K."/>
            <person name="Ovreas L."/>
            <person name="Rohde M."/>
            <person name="Galperin M.Y."/>
            <person name="Jogler C."/>
        </authorList>
    </citation>
    <scope>NUCLEOTIDE SEQUENCE [LARGE SCALE GENOMIC DNA]</scope>
    <source>
        <strain evidence="3 4">ElP</strain>
    </source>
</reference>
<keyword evidence="2" id="KW-0812">Transmembrane</keyword>
<gene>
    <name evidence="3" type="ORF">ElP_67250</name>
</gene>
<evidence type="ECO:0000256" key="2">
    <source>
        <dbReference type="SAM" id="Phobius"/>
    </source>
</evidence>
<keyword evidence="2" id="KW-0472">Membrane</keyword>
<evidence type="ECO:0000256" key="1">
    <source>
        <dbReference type="SAM" id="MobiDB-lite"/>
    </source>
</evidence>
<feature type="region of interest" description="Disordered" evidence="1">
    <location>
        <begin position="1"/>
        <end position="26"/>
    </location>
</feature>